<accession>A0A397UFK3</accession>
<dbReference type="GO" id="GO:0046872">
    <property type="term" value="F:metal ion binding"/>
    <property type="evidence" value="ECO:0007669"/>
    <property type="project" value="UniProtKB-KW"/>
</dbReference>
<evidence type="ECO:0000256" key="2">
    <source>
        <dbReference type="ARBA" id="ARBA00022842"/>
    </source>
</evidence>
<name>A0A397UFK3_9GLOM</name>
<dbReference type="GO" id="GO:0031499">
    <property type="term" value="C:TRAMP complex"/>
    <property type="evidence" value="ECO:0007669"/>
    <property type="project" value="TreeGrafter"/>
</dbReference>
<dbReference type="PANTHER" id="PTHR23092">
    <property type="entry name" value="POLY(A) RNA POLYMERASE"/>
    <property type="match status" value="1"/>
</dbReference>
<evidence type="ECO:0000259" key="3">
    <source>
        <dbReference type="Pfam" id="PF03828"/>
    </source>
</evidence>
<dbReference type="PANTHER" id="PTHR23092:SF15">
    <property type="entry name" value="INACTIVE NON-CANONICAL POLY(A) RNA POLYMERASE PROTEIN TRF4-2-RELATED"/>
    <property type="match status" value="1"/>
</dbReference>
<dbReference type="Proteomes" id="UP000266673">
    <property type="component" value="Unassembled WGS sequence"/>
</dbReference>
<evidence type="ECO:0000313" key="5">
    <source>
        <dbReference type="Proteomes" id="UP000266673"/>
    </source>
</evidence>
<organism evidence="4 5">
    <name type="scientific">Gigaspora rosea</name>
    <dbReference type="NCBI Taxonomy" id="44941"/>
    <lineage>
        <taxon>Eukaryota</taxon>
        <taxon>Fungi</taxon>
        <taxon>Fungi incertae sedis</taxon>
        <taxon>Mucoromycota</taxon>
        <taxon>Glomeromycotina</taxon>
        <taxon>Glomeromycetes</taxon>
        <taxon>Diversisporales</taxon>
        <taxon>Gigasporaceae</taxon>
        <taxon>Gigaspora</taxon>
    </lineage>
</organism>
<dbReference type="EMBL" id="QKWP01001420">
    <property type="protein sequence ID" value="RIB09062.1"/>
    <property type="molecule type" value="Genomic_DNA"/>
</dbReference>
<dbReference type="InterPro" id="IPR002058">
    <property type="entry name" value="PAP_assoc"/>
</dbReference>
<dbReference type="GO" id="GO:0005730">
    <property type="term" value="C:nucleolus"/>
    <property type="evidence" value="ECO:0007669"/>
    <property type="project" value="TreeGrafter"/>
</dbReference>
<dbReference type="GO" id="GO:0043634">
    <property type="term" value="P:polyadenylation-dependent ncRNA catabolic process"/>
    <property type="evidence" value="ECO:0007669"/>
    <property type="project" value="TreeGrafter"/>
</dbReference>
<dbReference type="Pfam" id="PF03828">
    <property type="entry name" value="PAP_assoc"/>
    <property type="match status" value="1"/>
</dbReference>
<dbReference type="GO" id="GO:0031123">
    <property type="term" value="P:RNA 3'-end processing"/>
    <property type="evidence" value="ECO:0007669"/>
    <property type="project" value="TreeGrafter"/>
</dbReference>
<dbReference type="Gene3D" id="1.10.1410.10">
    <property type="match status" value="1"/>
</dbReference>
<proteinExistence type="predicted"/>
<evidence type="ECO:0000313" key="4">
    <source>
        <dbReference type="EMBL" id="RIB09062.1"/>
    </source>
</evidence>
<dbReference type="SUPFAM" id="SSF81631">
    <property type="entry name" value="PAP/OAS1 substrate-binding domain"/>
    <property type="match status" value="1"/>
</dbReference>
<dbReference type="OrthoDB" id="273917at2759"/>
<comment type="caution">
    <text evidence="4">The sequence shown here is derived from an EMBL/GenBank/DDBJ whole genome shotgun (WGS) entry which is preliminary data.</text>
</comment>
<reference evidence="4 5" key="1">
    <citation type="submission" date="2018-06" db="EMBL/GenBank/DDBJ databases">
        <title>Comparative genomics reveals the genomic features of Rhizophagus irregularis, R. cerebriforme, R. diaphanum and Gigaspora rosea, and their symbiotic lifestyle signature.</title>
        <authorList>
            <person name="Morin E."/>
            <person name="San Clemente H."/>
            <person name="Chen E.C.H."/>
            <person name="De La Providencia I."/>
            <person name="Hainaut M."/>
            <person name="Kuo A."/>
            <person name="Kohler A."/>
            <person name="Murat C."/>
            <person name="Tang N."/>
            <person name="Roy S."/>
            <person name="Loubradou J."/>
            <person name="Henrissat B."/>
            <person name="Grigoriev I.V."/>
            <person name="Corradi N."/>
            <person name="Roux C."/>
            <person name="Martin F.M."/>
        </authorList>
    </citation>
    <scope>NUCLEOTIDE SEQUENCE [LARGE SCALE GENOMIC DNA]</scope>
    <source>
        <strain evidence="4 5">DAOM 194757</strain>
    </source>
</reference>
<keyword evidence="5" id="KW-1185">Reference proteome</keyword>
<sequence>MSGKENALAAAFCKIMMLFNNILGSEGRKALAVDLSWKNKRVMFIMNIRYQKNRTHQRTFQNAEVMVFGSVNTELYLLLHPEIQTGRVIPDDENLGILLIELFELYGIVFNYKQLAIRVERDNNLGVDIGYYKKGSESWATKCPEKLCVQDPV</sequence>
<dbReference type="GO" id="GO:1990817">
    <property type="term" value="F:poly(A) RNA polymerase activity"/>
    <property type="evidence" value="ECO:0007669"/>
    <property type="project" value="InterPro"/>
</dbReference>
<evidence type="ECO:0000256" key="1">
    <source>
        <dbReference type="ARBA" id="ARBA00022723"/>
    </source>
</evidence>
<dbReference type="GO" id="GO:0003729">
    <property type="term" value="F:mRNA binding"/>
    <property type="evidence" value="ECO:0007669"/>
    <property type="project" value="TreeGrafter"/>
</dbReference>
<keyword evidence="1" id="KW-0479">Metal-binding</keyword>
<keyword evidence="2" id="KW-0460">Magnesium</keyword>
<dbReference type="AlphaFoldDB" id="A0A397UFK3"/>
<protein>
    <recommendedName>
        <fullName evidence="3">PAP-associated domain-containing protein</fullName>
    </recommendedName>
</protein>
<dbReference type="InterPro" id="IPR045862">
    <property type="entry name" value="Trf4-like"/>
</dbReference>
<gene>
    <name evidence="4" type="ORF">C2G38_2209864</name>
</gene>
<feature type="domain" description="PAP-associated" evidence="3">
    <location>
        <begin position="94"/>
        <end position="152"/>
    </location>
</feature>
<dbReference type="STRING" id="44941.A0A397UFK3"/>